<evidence type="ECO:0000313" key="3">
    <source>
        <dbReference type="Proteomes" id="UP001321486"/>
    </source>
</evidence>
<dbReference type="Pfam" id="PF13416">
    <property type="entry name" value="SBP_bac_8"/>
    <property type="match status" value="1"/>
</dbReference>
<dbReference type="RefSeq" id="WP_286345479.1">
    <property type="nucleotide sequence ID" value="NZ_AP027732.1"/>
</dbReference>
<sequence length="543" mass="58875">MSANTPFGRRTFLSGALLSAAGLAGVGSLAGCTTVTRSTDIKAINKAVALPDYVRWKGPKPDLPTVNPLMPDAYYRYPATTKVLSGHPGDGSRLQGTVPTNTPVPPSLDRNQYWKALNGRLGLDLGLSITPGGDYPNKFQTALAGDQLGDVWNIFGAPPYLPQLLQAKAQDLTEYLSGDAIRRYPFLANLPTEAWRGCVFAGGIYAVPVARGIIGTNVLLSRQDLFEERGVDMTFKNVDELQSLAGQMTDERSNKWAFAAVPNLVLSAMLGLPNTWQEKGGRFTSENELDAHKDMLEIGRRMTSKGLVHPDSVSAPNAKVWFNQGSAAMTQDTYTALPGFYQQNVAGKAFTIGIPTIPGPDGKQGNVWLPNPNNSITAVSKASPDRIRMILDALNWFAAPFGSKEYTFRKYGVEGHDFDFSNGEPVLTTTGNSETGLGAFPIEYIVDSPIPIYYSGHPDGTDSVYRNMLAMQPHAIQNPTYGLYSPTNSTKGSLLSTVLSNATNDIYLGRKPVSSWDSVVSQWRKGGGDAIRSEYERAFEAKN</sequence>
<dbReference type="Gene3D" id="3.40.190.10">
    <property type="entry name" value="Periplasmic binding protein-like II"/>
    <property type="match status" value="1"/>
</dbReference>
<proteinExistence type="predicted"/>
<keyword evidence="3" id="KW-1185">Reference proteome</keyword>
<protein>
    <submittedName>
        <fullName evidence="2">Lipoprotein</fullName>
    </submittedName>
</protein>
<dbReference type="Proteomes" id="UP001321486">
    <property type="component" value="Chromosome"/>
</dbReference>
<dbReference type="InterPro" id="IPR006059">
    <property type="entry name" value="SBP"/>
</dbReference>
<evidence type="ECO:0000256" key="1">
    <source>
        <dbReference type="SAM" id="SignalP"/>
    </source>
</evidence>
<dbReference type="EMBL" id="AP027732">
    <property type="protein sequence ID" value="BDZ48515.1"/>
    <property type="molecule type" value="Genomic_DNA"/>
</dbReference>
<gene>
    <name evidence="2" type="ORF">GCM10025867_07560</name>
</gene>
<feature type="chain" id="PRO_5045941542" evidence="1">
    <location>
        <begin position="31"/>
        <end position="543"/>
    </location>
</feature>
<dbReference type="PROSITE" id="PS51318">
    <property type="entry name" value="TAT"/>
    <property type="match status" value="1"/>
</dbReference>
<keyword evidence="1" id="KW-0732">Signal</keyword>
<evidence type="ECO:0000313" key="2">
    <source>
        <dbReference type="EMBL" id="BDZ48515.1"/>
    </source>
</evidence>
<dbReference type="SUPFAM" id="SSF53850">
    <property type="entry name" value="Periplasmic binding protein-like II"/>
    <property type="match status" value="1"/>
</dbReference>
<dbReference type="InterPro" id="IPR006311">
    <property type="entry name" value="TAT_signal"/>
</dbReference>
<keyword evidence="2" id="KW-0449">Lipoprotein</keyword>
<organism evidence="2 3">
    <name type="scientific">Frondihabitans sucicola</name>
    <dbReference type="NCBI Taxonomy" id="1268041"/>
    <lineage>
        <taxon>Bacteria</taxon>
        <taxon>Bacillati</taxon>
        <taxon>Actinomycetota</taxon>
        <taxon>Actinomycetes</taxon>
        <taxon>Micrococcales</taxon>
        <taxon>Microbacteriaceae</taxon>
        <taxon>Frondihabitans</taxon>
    </lineage>
</organism>
<feature type="signal peptide" evidence="1">
    <location>
        <begin position="1"/>
        <end position="30"/>
    </location>
</feature>
<name>A0ABN6XXX8_9MICO</name>
<accession>A0ABN6XXX8</accession>
<reference evidence="3" key="1">
    <citation type="journal article" date="2019" name="Int. J. Syst. Evol. Microbiol.">
        <title>The Global Catalogue of Microorganisms (GCM) 10K type strain sequencing project: providing services to taxonomists for standard genome sequencing and annotation.</title>
        <authorList>
            <consortium name="The Broad Institute Genomics Platform"/>
            <consortium name="The Broad Institute Genome Sequencing Center for Infectious Disease"/>
            <person name="Wu L."/>
            <person name="Ma J."/>
        </authorList>
    </citation>
    <scope>NUCLEOTIDE SEQUENCE [LARGE SCALE GENOMIC DNA]</scope>
    <source>
        <strain evidence="3">NBRC 108728</strain>
    </source>
</reference>